<dbReference type="PROSITE" id="PS50003">
    <property type="entry name" value="PH_DOMAIN"/>
    <property type="match status" value="1"/>
</dbReference>
<dbReference type="PANTHER" id="PTHR21258">
    <property type="entry name" value="DOCKING PROTEIN RELATED"/>
    <property type="match status" value="1"/>
</dbReference>
<reference evidence="3 4" key="1">
    <citation type="submission" date="2020-02" db="EMBL/GenBank/DDBJ databases">
        <authorList>
            <person name="Ferguson B K."/>
        </authorList>
    </citation>
    <scope>NUCLEOTIDE SEQUENCE [LARGE SCALE GENOMIC DNA]</scope>
</reference>
<feature type="compositionally biased region" description="Basic residues" evidence="1">
    <location>
        <begin position="254"/>
        <end position="265"/>
    </location>
</feature>
<dbReference type="PANTHER" id="PTHR21258:SF62">
    <property type="entry name" value="INSULIN RECEPTOR SUBSTRATE 1"/>
    <property type="match status" value="1"/>
</dbReference>
<name>A0A6H5FUP5_9HEMI</name>
<dbReference type="GO" id="GO:0005737">
    <property type="term" value="C:cytoplasm"/>
    <property type="evidence" value="ECO:0007669"/>
    <property type="project" value="TreeGrafter"/>
</dbReference>
<dbReference type="Gene3D" id="2.30.29.30">
    <property type="entry name" value="Pleckstrin-homology domain (PH domain)/Phosphotyrosine-binding domain (PTB)"/>
    <property type="match status" value="2"/>
</dbReference>
<dbReference type="EMBL" id="CADCXU010000216">
    <property type="protein sequence ID" value="CAA9993165.1"/>
    <property type="molecule type" value="Genomic_DNA"/>
</dbReference>
<dbReference type="GO" id="GO:0007265">
    <property type="term" value="P:Ras protein signal transduction"/>
    <property type="evidence" value="ECO:0007669"/>
    <property type="project" value="TreeGrafter"/>
</dbReference>
<dbReference type="GO" id="GO:0007169">
    <property type="term" value="P:cell surface receptor protein tyrosine kinase signaling pathway"/>
    <property type="evidence" value="ECO:0007669"/>
    <property type="project" value="TreeGrafter"/>
</dbReference>
<proteinExistence type="predicted"/>
<feature type="domain" description="PH" evidence="2">
    <location>
        <begin position="1"/>
        <end position="76"/>
    </location>
</feature>
<evidence type="ECO:0000259" key="2">
    <source>
        <dbReference type="PROSITE" id="PS50003"/>
    </source>
</evidence>
<dbReference type="Proteomes" id="UP000479000">
    <property type="component" value="Unassembled WGS sequence"/>
</dbReference>
<dbReference type="CDD" id="cd00821">
    <property type="entry name" value="PH"/>
    <property type="match status" value="1"/>
</dbReference>
<dbReference type="InterPro" id="IPR011993">
    <property type="entry name" value="PH-like_dom_sf"/>
</dbReference>
<organism evidence="3 4">
    <name type="scientific">Nesidiocoris tenuis</name>
    <dbReference type="NCBI Taxonomy" id="355587"/>
    <lineage>
        <taxon>Eukaryota</taxon>
        <taxon>Metazoa</taxon>
        <taxon>Ecdysozoa</taxon>
        <taxon>Arthropoda</taxon>
        <taxon>Hexapoda</taxon>
        <taxon>Insecta</taxon>
        <taxon>Pterygota</taxon>
        <taxon>Neoptera</taxon>
        <taxon>Paraneoptera</taxon>
        <taxon>Hemiptera</taxon>
        <taxon>Heteroptera</taxon>
        <taxon>Panheteroptera</taxon>
        <taxon>Cimicomorpha</taxon>
        <taxon>Miridae</taxon>
        <taxon>Dicyphina</taxon>
        <taxon>Nesidiocoris</taxon>
    </lineage>
</organism>
<accession>A0A6H5FUP5</accession>
<gene>
    <name evidence="3" type="ORF">NTEN_LOCUS152</name>
</gene>
<dbReference type="AlphaFoldDB" id="A0A6H5FUP5"/>
<evidence type="ECO:0000313" key="3">
    <source>
        <dbReference type="EMBL" id="CAA9993165.1"/>
    </source>
</evidence>
<keyword evidence="4" id="KW-1185">Reference proteome</keyword>
<dbReference type="InterPro" id="IPR050996">
    <property type="entry name" value="Docking_Protein_DOK"/>
</dbReference>
<feature type="region of interest" description="Disordered" evidence="1">
    <location>
        <begin position="209"/>
        <end position="343"/>
    </location>
</feature>
<feature type="compositionally biased region" description="Basic residues" evidence="1">
    <location>
        <begin position="323"/>
        <end position="340"/>
    </location>
</feature>
<dbReference type="SUPFAM" id="SSF50729">
    <property type="entry name" value="PH domain-like"/>
    <property type="match status" value="1"/>
</dbReference>
<sequence length="427" mass="48330">NHGIERLELYDHEDDASKKSCTKLITLENCVKISLDPQKNQQFAFSIITKTATHLFASTTSEDSVEWVIACQGVAFRDTQSSTTIEEDNELYCPSGDAGVFHVILVSTDASTRCSLASGDYVLVVANEELQLRKSEAQTLLFTWPYRRDLSILKFRNHQVHPPLLAQKGAFQFRSGPQMRERRGRLRFRAQQRPGDIQVRHVQDGVDEAAARRHQERDGSERQRRQRLRRQERPGGAEERLRPRSRQSGDRIAQLRRPHGRRRGLARTQGQNTQVAKPARFTLLVGKSDQRGAEDAAARPAEARAEKPARQSGLAARSAALRPRGRAHRRLAHHGHRRPRPPAPLALLAHLLPDVRPLRLRQARPFRLDAQTRRGSRLFDDLPSPRYVGVRDDTPYPAGHTEGRTAEGLCRVFDPSLTYGIVEKLGK</sequence>
<evidence type="ECO:0000313" key="4">
    <source>
        <dbReference type="Proteomes" id="UP000479000"/>
    </source>
</evidence>
<feature type="compositionally biased region" description="Basic and acidic residues" evidence="1">
    <location>
        <begin position="209"/>
        <end position="242"/>
    </location>
</feature>
<dbReference type="InterPro" id="IPR001849">
    <property type="entry name" value="PH_domain"/>
</dbReference>
<feature type="compositionally biased region" description="Basic and acidic residues" evidence="1">
    <location>
        <begin position="288"/>
        <end position="309"/>
    </location>
</feature>
<evidence type="ECO:0000256" key="1">
    <source>
        <dbReference type="SAM" id="MobiDB-lite"/>
    </source>
</evidence>
<feature type="non-terminal residue" evidence="3">
    <location>
        <position position="1"/>
    </location>
</feature>
<dbReference type="GO" id="GO:0043410">
    <property type="term" value="P:positive regulation of MAPK cascade"/>
    <property type="evidence" value="ECO:0007669"/>
    <property type="project" value="TreeGrafter"/>
</dbReference>
<dbReference type="OrthoDB" id="6243387at2759"/>
<protein>
    <recommendedName>
        <fullName evidence="2">PH domain-containing protein</fullName>
    </recommendedName>
</protein>